<accession>A0A1Y5Q7A8</accession>
<evidence type="ECO:0000256" key="1">
    <source>
        <dbReference type="ARBA" id="ARBA00005369"/>
    </source>
</evidence>
<dbReference type="GO" id="GO:0005737">
    <property type="term" value="C:cytoplasm"/>
    <property type="evidence" value="ECO:0007669"/>
    <property type="project" value="TreeGrafter"/>
</dbReference>
<organism evidence="4">
    <name type="scientific">uncultured Stenotrophomonas sp</name>
    <dbReference type="NCBI Taxonomy" id="165438"/>
    <lineage>
        <taxon>Bacteria</taxon>
        <taxon>Pseudomonadati</taxon>
        <taxon>Pseudomonadota</taxon>
        <taxon>Gammaproteobacteria</taxon>
        <taxon>Lysobacterales</taxon>
        <taxon>Lysobacteraceae</taxon>
        <taxon>Stenotrophomonas</taxon>
        <taxon>environmental samples</taxon>
    </lineage>
</organism>
<proteinExistence type="inferred from homology"/>
<dbReference type="AlphaFoldDB" id="A0A1Y5Q7A8"/>
<protein>
    <recommendedName>
        <fullName evidence="2">Protein-L-isoaspartate O-methyltransferase</fullName>
    </recommendedName>
    <alternativeName>
        <fullName evidence="3">Protein L-isoaspartyl methyltransferase</fullName>
    </alternativeName>
</protein>
<dbReference type="PANTHER" id="PTHR11579:SF18">
    <property type="entry name" value="PROTEIN-L-ISOASPARTATE O-METHYLTRANSFERASE"/>
    <property type="match status" value="1"/>
</dbReference>
<comment type="similarity">
    <text evidence="1">Belongs to the methyltransferase superfamily. L-isoaspartyl/D-aspartyl protein methyltransferase family.</text>
</comment>
<dbReference type="InterPro" id="IPR029063">
    <property type="entry name" value="SAM-dependent_MTases_sf"/>
</dbReference>
<dbReference type="EMBL" id="FLTS01000001">
    <property type="protein sequence ID" value="SBV38123.1"/>
    <property type="molecule type" value="Genomic_DNA"/>
</dbReference>
<sequence>MAGPLRPNDEISMTIDYSHARETMVEQQVRPWDVLDLRVLDVLARLPREAFVAESHKALAYADIELPLGHGQKMMKPVVEGRMLQALDLQPGDEVLEIGTGSGFISACLGELAREVLSLEIQPELAERARRNLDAARLGTNVRIEVADALQWQNPRQFDAICVTAAVDTLPAQWLQWLRPGGRLFVVRGHSPVMEAVLVKADGSIESLFETDIDYLRGAAPAPQFHL</sequence>
<dbReference type="SUPFAM" id="SSF53335">
    <property type="entry name" value="S-adenosyl-L-methionine-dependent methyltransferases"/>
    <property type="match status" value="1"/>
</dbReference>
<evidence type="ECO:0000256" key="2">
    <source>
        <dbReference type="ARBA" id="ARBA00013346"/>
    </source>
</evidence>
<dbReference type="CDD" id="cd02440">
    <property type="entry name" value="AdoMet_MTases"/>
    <property type="match status" value="1"/>
</dbReference>
<dbReference type="InterPro" id="IPR000682">
    <property type="entry name" value="PCMT"/>
</dbReference>
<reference evidence="4" key="1">
    <citation type="submission" date="2016-03" db="EMBL/GenBank/DDBJ databases">
        <authorList>
            <person name="Ploux O."/>
        </authorList>
    </citation>
    <scope>NUCLEOTIDE SEQUENCE</scope>
    <source>
        <strain evidence="4">UC10</strain>
    </source>
</reference>
<dbReference type="GO" id="GO:0032259">
    <property type="term" value="P:methylation"/>
    <property type="evidence" value="ECO:0007669"/>
    <property type="project" value="UniProtKB-KW"/>
</dbReference>
<dbReference type="GO" id="GO:0004719">
    <property type="term" value="F:protein-L-isoaspartate (D-aspartate) O-methyltransferase activity"/>
    <property type="evidence" value="ECO:0007669"/>
    <property type="project" value="InterPro"/>
</dbReference>
<keyword evidence="4" id="KW-0489">Methyltransferase</keyword>
<dbReference type="Gene3D" id="3.40.50.150">
    <property type="entry name" value="Vaccinia Virus protein VP39"/>
    <property type="match status" value="1"/>
</dbReference>
<gene>
    <name evidence="4" type="ORF">STPYR_13073</name>
</gene>
<name>A0A1Y5Q7A8_9GAMM</name>
<keyword evidence="4" id="KW-0808">Transferase</keyword>
<dbReference type="PANTHER" id="PTHR11579">
    <property type="entry name" value="PROTEIN-L-ISOASPARTATE O-METHYLTRANSFERASE"/>
    <property type="match status" value="1"/>
</dbReference>
<evidence type="ECO:0000256" key="3">
    <source>
        <dbReference type="ARBA" id="ARBA00030757"/>
    </source>
</evidence>
<dbReference type="Pfam" id="PF01135">
    <property type="entry name" value="PCMT"/>
    <property type="match status" value="1"/>
</dbReference>
<evidence type="ECO:0000313" key="4">
    <source>
        <dbReference type="EMBL" id="SBV38123.1"/>
    </source>
</evidence>